<proteinExistence type="predicted"/>
<organism evidence="1 2">
    <name type="scientific">[Clostridium] aminophilum</name>
    <dbReference type="NCBI Taxonomy" id="1526"/>
    <lineage>
        <taxon>Bacteria</taxon>
        <taxon>Bacillati</taxon>
        <taxon>Bacillota</taxon>
        <taxon>Clostridia</taxon>
        <taxon>Lachnospirales</taxon>
        <taxon>Lachnospiraceae</taxon>
    </lineage>
</organism>
<keyword evidence="2" id="KW-1185">Reference proteome</keyword>
<evidence type="ECO:0000313" key="2">
    <source>
        <dbReference type="Proteomes" id="UP000199820"/>
    </source>
</evidence>
<reference evidence="2" key="1">
    <citation type="submission" date="2016-10" db="EMBL/GenBank/DDBJ databases">
        <authorList>
            <person name="Varghese N."/>
            <person name="Submissions S."/>
        </authorList>
    </citation>
    <scope>NUCLEOTIDE SEQUENCE [LARGE SCALE GENOMIC DNA]</scope>
    <source>
        <strain evidence="2">KH1P1</strain>
    </source>
</reference>
<dbReference type="EMBL" id="FOIL01000061">
    <property type="protein sequence ID" value="SET88969.1"/>
    <property type="molecule type" value="Genomic_DNA"/>
</dbReference>
<dbReference type="RefSeq" id="WP_074650368.1">
    <property type="nucleotide sequence ID" value="NZ_FOIL01000061.1"/>
</dbReference>
<protein>
    <submittedName>
        <fullName evidence="1">Uncharacterized protein</fullName>
    </submittedName>
</protein>
<dbReference type="Proteomes" id="UP000199820">
    <property type="component" value="Unassembled WGS sequence"/>
</dbReference>
<dbReference type="AlphaFoldDB" id="A0A1I0HXG0"/>
<gene>
    <name evidence="1" type="ORF">SAMN04487771_106114</name>
</gene>
<sequence length="121" mass="14059">MSFEKIGDIRVSQLGITGNIYTHLCDDLDILTIDKRTFISAERWFIRVPVLDLDLRFGVLFEGYGTDHLRSDKCVGVITKTGDYLEDYVYYGEGNLAQVLEDYTGRKDVNVMQCEVWNYEW</sequence>
<name>A0A1I0HXG0_9FIRM</name>
<evidence type="ECO:0000313" key="1">
    <source>
        <dbReference type="EMBL" id="SET88969.1"/>
    </source>
</evidence>
<accession>A0A1I0HXG0</accession>
<dbReference type="OrthoDB" id="9859234at2"/>